<proteinExistence type="predicted"/>
<feature type="signal peptide" evidence="1">
    <location>
        <begin position="1"/>
        <end position="15"/>
    </location>
</feature>
<dbReference type="Proteomes" id="UP000799440">
    <property type="component" value="Unassembled WGS sequence"/>
</dbReference>
<name>A0A6A6V005_9PLEO</name>
<dbReference type="AlphaFoldDB" id="A0A6A6V005"/>
<dbReference type="PANTHER" id="PTHR36195:SF4">
    <property type="entry name" value="DOMAIN PROTEIN, PUTATIVE (AFU_ORTHOLOGUE AFUA_5G01990)-RELATED"/>
    <property type="match status" value="1"/>
</dbReference>
<gene>
    <name evidence="2" type="ORF">M011DRAFT_471478</name>
</gene>
<reference evidence="2" key="1">
    <citation type="journal article" date="2020" name="Stud. Mycol.">
        <title>101 Dothideomycetes genomes: a test case for predicting lifestyles and emergence of pathogens.</title>
        <authorList>
            <person name="Haridas S."/>
            <person name="Albert R."/>
            <person name="Binder M."/>
            <person name="Bloem J."/>
            <person name="Labutti K."/>
            <person name="Salamov A."/>
            <person name="Andreopoulos B."/>
            <person name="Baker S."/>
            <person name="Barry K."/>
            <person name="Bills G."/>
            <person name="Bluhm B."/>
            <person name="Cannon C."/>
            <person name="Castanera R."/>
            <person name="Culley D."/>
            <person name="Daum C."/>
            <person name="Ezra D."/>
            <person name="Gonzalez J."/>
            <person name="Henrissat B."/>
            <person name="Kuo A."/>
            <person name="Liang C."/>
            <person name="Lipzen A."/>
            <person name="Lutzoni F."/>
            <person name="Magnuson J."/>
            <person name="Mondo S."/>
            <person name="Nolan M."/>
            <person name="Ohm R."/>
            <person name="Pangilinan J."/>
            <person name="Park H.-J."/>
            <person name="Ramirez L."/>
            <person name="Alfaro M."/>
            <person name="Sun H."/>
            <person name="Tritt A."/>
            <person name="Yoshinaga Y."/>
            <person name="Zwiers L.-H."/>
            <person name="Turgeon B."/>
            <person name="Goodwin S."/>
            <person name="Spatafora J."/>
            <person name="Crous P."/>
            <person name="Grigoriev I."/>
        </authorList>
    </citation>
    <scope>NUCLEOTIDE SEQUENCE</scope>
    <source>
        <strain evidence="2">CBS 119925</strain>
    </source>
</reference>
<dbReference type="Pfam" id="PF04681">
    <property type="entry name" value="Bys1"/>
    <property type="match status" value="1"/>
</dbReference>
<evidence type="ECO:0000313" key="2">
    <source>
        <dbReference type="EMBL" id="KAF2743309.1"/>
    </source>
</evidence>
<dbReference type="OrthoDB" id="3682664at2759"/>
<sequence length="176" mass="19343">MLFTTLALLFTTTLAVPTVHEIRATTGRAIVTNQCDSPIYLWSVGGSIGPAVTIGKDSSYSETFRRDPQSGGIALKMTPVQNGLFMPNVSQTIFSYNLDGNKIWYDLSDVFGDAFWGRRVTIRPSDTTCQEISWPWGKPPGGSQVKVCGSGSDLTLSFCTDRCLPAWRPLRKRGSR</sequence>
<evidence type="ECO:0000313" key="3">
    <source>
        <dbReference type="Proteomes" id="UP000799440"/>
    </source>
</evidence>
<keyword evidence="3" id="KW-1185">Reference proteome</keyword>
<dbReference type="EMBL" id="MU006598">
    <property type="protein sequence ID" value="KAF2743309.1"/>
    <property type="molecule type" value="Genomic_DNA"/>
</dbReference>
<organism evidence="2 3">
    <name type="scientific">Sporormia fimetaria CBS 119925</name>
    <dbReference type="NCBI Taxonomy" id="1340428"/>
    <lineage>
        <taxon>Eukaryota</taxon>
        <taxon>Fungi</taxon>
        <taxon>Dikarya</taxon>
        <taxon>Ascomycota</taxon>
        <taxon>Pezizomycotina</taxon>
        <taxon>Dothideomycetes</taxon>
        <taxon>Pleosporomycetidae</taxon>
        <taxon>Pleosporales</taxon>
        <taxon>Sporormiaceae</taxon>
        <taxon>Sporormia</taxon>
    </lineage>
</organism>
<accession>A0A6A6V005</accession>
<evidence type="ECO:0000256" key="1">
    <source>
        <dbReference type="SAM" id="SignalP"/>
    </source>
</evidence>
<keyword evidence="1" id="KW-0732">Signal</keyword>
<feature type="chain" id="PRO_5025490230" description="BYS1 domain protein" evidence="1">
    <location>
        <begin position="16"/>
        <end position="176"/>
    </location>
</feature>
<dbReference type="PANTHER" id="PTHR36195">
    <property type="entry name" value="DOMAIN PROTEIN, PUTATIVE (AFU_ORTHOLOGUE AFUA_5G01990)-RELATED-RELATED"/>
    <property type="match status" value="1"/>
</dbReference>
<evidence type="ECO:0008006" key="4">
    <source>
        <dbReference type="Google" id="ProtNLM"/>
    </source>
</evidence>
<dbReference type="InterPro" id="IPR006771">
    <property type="entry name" value="CetA-like"/>
</dbReference>
<protein>
    <recommendedName>
        <fullName evidence="4">BYS1 domain protein</fullName>
    </recommendedName>
</protein>